<proteinExistence type="predicted"/>
<evidence type="ECO:0000313" key="2">
    <source>
        <dbReference type="EMBL" id="CAK0811020.1"/>
    </source>
</evidence>
<reference evidence="2" key="1">
    <citation type="submission" date="2023-10" db="EMBL/GenBank/DDBJ databases">
        <authorList>
            <person name="Chen Y."/>
            <person name="Shah S."/>
            <person name="Dougan E. K."/>
            <person name="Thang M."/>
            <person name="Chan C."/>
        </authorList>
    </citation>
    <scope>NUCLEOTIDE SEQUENCE [LARGE SCALE GENOMIC DNA]</scope>
</reference>
<comment type="caution">
    <text evidence="2">The sequence shown here is derived from an EMBL/GenBank/DDBJ whole genome shotgun (WGS) entry which is preliminary data.</text>
</comment>
<gene>
    <name evidence="2" type="ORF">PCOR1329_LOCUS15778</name>
</gene>
<sequence length="118" mass="12958">MTGGPDLRFRPPPARAPCGRFRFPFLHLTLVLLRFRLLLPRIYFSLVDSSSVCALQLGRPKSEHPYPPAALLEAPRLYFSSGDLIIFRVVPLGAPAPNEARSPRGPCGPLSRAHGLMG</sequence>
<feature type="region of interest" description="Disordered" evidence="1">
    <location>
        <begin position="95"/>
        <end position="118"/>
    </location>
</feature>
<evidence type="ECO:0000256" key="1">
    <source>
        <dbReference type="SAM" id="MobiDB-lite"/>
    </source>
</evidence>
<evidence type="ECO:0000313" key="3">
    <source>
        <dbReference type="Proteomes" id="UP001189429"/>
    </source>
</evidence>
<organism evidence="2 3">
    <name type="scientific">Prorocentrum cordatum</name>
    <dbReference type="NCBI Taxonomy" id="2364126"/>
    <lineage>
        <taxon>Eukaryota</taxon>
        <taxon>Sar</taxon>
        <taxon>Alveolata</taxon>
        <taxon>Dinophyceae</taxon>
        <taxon>Prorocentrales</taxon>
        <taxon>Prorocentraceae</taxon>
        <taxon>Prorocentrum</taxon>
    </lineage>
</organism>
<dbReference type="Proteomes" id="UP001189429">
    <property type="component" value="Unassembled WGS sequence"/>
</dbReference>
<accession>A0ABN9QXD2</accession>
<protein>
    <submittedName>
        <fullName evidence="2">Uncharacterized protein</fullName>
    </submittedName>
</protein>
<keyword evidence="3" id="KW-1185">Reference proteome</keyword>
<name>A0ABN9QXD2_9DINO</name>
<dbReference type="EMBL" id="CAUYUJ010004798">
    <property type="protein sequence ID" value="CAK0811020.1"/>
    <property type="molecule type" value="Genomic_DNA"/>
</dbReference>
<feature type="non-terminal residue" evidence="2">
    <location>
        <position position="118"/>
    </location>
</feature>